<dbReference type="KEGG" id="blac:94344009"/>
<dbReference type="AlphaFoldDB" id="A0A976IAZ5"/>
<feature type="signal peptide" evidence="1">
    <location>
        <begin position="1"/>
        <end position="20"/>
    </location>
</feature>
<accession>A0A976IAZ5</accession>
<dbReference type="PANTHER" id="PTHR31157">
    <property type="entry name" value="SCP DOMAIN-CONTAINING PROTEIN"/>
    <property type="match status" value="1"/>
</dbReference>
<dbReference type="OrthoDB" id="568194at2759"/>
<proteinExistence type="predicted"/>
<organism evidence="3 4">
    <name type="scientific">Bremia lactucae</name>
    <name type="common">Lettuce downy mildew</name>
    <dbReference type="NCBI Taxonomy" id="4779"/>
    <lineage>
        <taxon>Eukaryota</taxon>
        <taxon>Sar</taxon>
        <taxon>Stramenopiles</taxon>
        <taxon>Oomycota</taxon>
        <taxon>Peronosporomycetes</taxon>
        <taxon>Peronosporales</taxon>
        <taxon>Peronosporaceae</taxon>
        <taxon>Bremia</taxon>
    </lineage>
</organism>
<evidence type="ECO:0000256" key="1">
    <source>
        <dbReference type="SAM" id="SignalP"/>
    </source>
</evidence>
<dbReference type="Gene3D" id="3.40.33.10">
    <property type="entry name" value="CAP"/>
    <property type="match status" value="1"/>
</dbReference>
<feature type="chain" id="PRO_5036755983" description="SCP domain-containing protein" evidence="1">
    <location>
        <begin position="21"/>
        <end position="216"/>
    </location>
</feature>
<dbReference type="SUPFAM" id="SSF55797">
    <property type="entry name" value="PR-1-like"/>
    <property type="match status" value="1"/>
</dbReference>
<evidence type="ECO:0000259" key="2">
    <source>
        <dbReference type="Pfam" id="PF00188"/>
    </source>
</evidence>
<dbReference type="EMBL" id="SHOA02000219">
    <property type="protein sequence ID" value="TDH65162.1"/>
    <property type="molecule type" value="Genomic_DNA"/>
</dbReference>
<gene>
    <name evidence="3" type="ORF">CCR75_000230</name>
</gene>
<keyword evidence="1" id="KW-0732">Signal</keyword>
<name>A0A976IAZ5_BRELC</name>
<keyword evidence="4" id="KW-1185">Reference proteome</keyword>
<dbReference type="CDD" id="cd05379">
    <property type="entry name" value="CAP_bacterial"/>
    <property type="match status" value="1"/>
</dbReference>
<sequence>MLNLALLLVAITTLTGSHTAFKVRSRLASSAFSQRLNHVPIIGEAYFEDLQGQNPVVTPEMLRKLNKTNAAPRHLQAALPSNRHQLEMLNAVNRERAIVGLYPLCMNTKLQNVALGHSIDMAVKNYMSHIGSDGSTVQQRIQTARYDSIAAGENVAAGNLTVAQVMKAWMNSTNHRANILRQKITMFGCGYAYNQKSTYKYYWTQNFGASRMEKCS</sequence>
<dbReference type="GeneID" id="94344009"/>
<dbReference type="Pfam" id="PF00188">
    <property type="entry name" value="CAP"/>
    <property type="match status" value="1"/>
</dbReference>
<protein>
    <recommendedName>
        <fullName evidence="2">SCP domain-containing protein</fullName>
    </recommendedName>
</protein>
<dbReference type="PANTHER" id="PTHR31157:SF1">
    <property type="entry name" value="SCP DOMAIN-CONTAINING PROTEIN"/>
    <property type="match status" value="1"/>
</dbReference>
<evidence type="ECO:0000313" key="4">
    <source>
        <dbReference type="Proteomes" id="UP000294530"/>
    </source>
</evidence>
<comment type="caution">
    <text evidence="3">The sequence shown here is derived from an EMBL/GenBank/DDBJ whole genome shotgun (WGS) entry which is preliminary data.</text>
</comment>
<dbReference type="Proteomes" id="UP000294530">
    <property type="component" value="Unassembled WGS sequence"/>
</dbReference>
<dbReference type="InterPro" id="IPR014044">
    <property type="entry name" value="CAP_dom"/>
</dbReference>
<feature type="domain" description="SCP" evidence="2">
    <location>
        <begin position="89"/>
        <end position="207"/>
    </location>
</feature>
<reference evidence="3 4" key="1">
    <citation type="journal article" date="2021" name="Genome Biol.">
        <title>AFLAP: assembly-free linkage analysis pipeline using k-mers from genome sequencing data.</title>
        <authorList>
            <person name="Fletcher K."/>
            <person name="Zhang L."/>
            <person name="Gil J."/>
            <person name="Han R."/>
            <person name="Cavanaugh K."/>
            <person name="Michelmore R."/>
        </authorList>
    </citation>
    <scope>NUCLEOTIDE SEQUENCE [LARGE SCALE GENOMIC DNA]</scope>
    <source>
        <strain evidence="3 4">SF5</strain>
    </source>
</reference>
<evidence type="ECO:0000313" key="3">
    <source>
        <dbReference type="EMBL" id="TDH65162.1"/>
    </source>
</evidence>
<dbReference type="RefSeq" id="XP_067814661.1">
    <property type="nucleotide sequence ID" value="XM_067958338.1"/>
</dbReference>
<dbReference type="InterPro" id="IPR035940">
    <property type="entry name" value="CAP_sf"/>
</dbReference>